<dbReference type="PANTHER" id="PTHR34047:SF7">
    <property type="entry name" value="RNA-DIRECTED DNA POLYMERASE"/>
    <property type="match status" value="1"/>
</dbReference>
<dbReference type="CDD" id="cd03487">
    <property type="entry name" value="RT_Bac_retron_II"/>
    <property type="match status" value="1"/>
</dbReference>
<gene>
    <name evidence="11" type="ORF">GNE12_11640</name>
</gene>
<dbReference type="PANTHER" id="PTHR34047">
    <property type="entry name" value="NUCLEAR INTRON MATURASE 1, MITOCHONDRIAL-RELATED"/>
    <property type="match status" value="1"/>
</dbReference>
<evidence type="ECO:0000256" key="6">
    <source>
        <dbReference type="ARBA" id="ARBA00022918"/>
    </source>
</evidence>
<dbReference type="GO" id="GO:0003964">
    <property type="term" value="F:RNA-directed DNA polymerase activity"/>
    <property type="evidence" value="ECO:0007669"/>
    <property type="project" value="UniProtKB-KW"/>
</dbReference>
<keyword evidence="7" id="KW-0051">Antiviral defense</keyword>
<comment type="catalytic activity">
    <reaction evidence="9">
        <text>DNA(n) + a 2'-deoxyribonucleoside 5'-triphosphate = DNA(n+1) + diphosphate</text>
        <dbReference type="Rhea" id="RHEA:22508"/>
        <dbReference type="Rhea" id="RHEA-COMP:17339"/>
        <dbReference type="Rhea" id="RHEA-COMP:17340"/>
        <dbReference type="ChEBI" id="CHEBI:33019"/>
        <dbReference type="ChEBI" id="CHEBI:61560"/>
        <dbReference type="ChEBI" id="CHEBI:173112"/>
        <dbReference type="EC" id="2.7.7.49"/>
    </reaction>
</comment>
<evidence type="ECO:0000256" key="5">
    <source>
        <dbReference type="ARBA" id="ARBA00022842"/>
    </source>
</evidence>
<keyword evidence="5" id="KW-0460">Magnesium</keyword>
<dbReference type="InterPro" id="IPR000477">
    <property type="entry name" value="RT_dom"/>
</dbReference>
<dbReference type="InterPro" id="IPR051083">
    <property type="entry name" value="GrpII_Intron_Splice-Mob/Def"/>
</dbReference>
<keyword evidence="2" id="KW-0808">Transferase</keyword>
<proteinExistence type="inferred from homology"/>
<keyword evidence="4" id="KW-0479">Metal-binding</keyword>
<dbReference type="GeneID" id="58726037"/>
<keyword evidence="6 11" id="KW-0695">RNA-directed DNA polymerase</keyword>
<evidence type="ECO:0000256" key="9">
    <source>
        <dbReference type="ARBA" id="ARBA00048173"/>
    </source>
</evidence>
<accession>A0ABR6S831</accession>
<keyword evidence="3" id="KW-0548">Nucleotidyltransferase</keyword>
<dbReference type="InterPro" id="IPR043502">
    <property type="entry name" value="DNA/RNA_pol_sf"/>
</dbReference>
<evidence type="ECO:0000259" key="10">
    <source>
        <dbReference type="PROSITE" id="PS50878"/>
    </source>
</evidence>
<evidence type="ECO:0000256" key="8">
    <source>
        <dbReference type="ARBA" id="ARBA00034120"/>
    </source>
</evidence>
<protein>
    <recommendedName>
        <fullName evidence="1">RNA-directed DNA polymerase</fullName>
        <ecNumber evidence="1">2.7.7.49</ecNumber>
    </recommendedName>
</protein>
<dbReference type="PROSITE" id="PS50878">
    <property type="entry name" value="RT_POL"/>
    <property type="match status" value="1"/>
</dbReference>
<evidence type="ECO:0000256" key="2">
    <source>
        <dbReference type="ARBA" id="ARBA00022679"/>
    </source>
</evidence>
<dbReference type="EC" id="2.7.7.49" evidence="1"/>
<comment type="caution">
    <text evidence="11">The sequence shown here is derived from an EMBL/GenBank/DDBJ whole genome shotgun (WGS) entry which is preliminary data.</text>
</comment>
<evidence type="ECO:0000313" key="11">
    <source>
        <dbReference type="EMBL" id="MBC1302565.1"/>
    </source>
</evidence>
<dbReference type="RefSeq" id="WP_011319985.1">
    <property type="nucleotide sequence ID" value="NZ_JACKZP010000037.1"/>
</dbReference>
<dbReference type="EMBL" id="JACKZP010000037">
    <property type="protein sequence ID" value="MBC1302565.1"/>
    <property type="molecule type" value="Genomic_DNA"/>
</dbReference>
<keyword evidence="12" id="KW-1185">Reference proteome</keyword>
<evidence type="ECO:0000256" key="3">
    <source>
        <dbReference type="ARBA" id="ARBA00022695"/>
    </source>
</evidence>
<name>A0ABR6S831_ANAVA</name>
<comment type="similarity">
    <text evidence="8">Belongs to the bacterial reverse transcriptase family.</text>
</comment>
<evidence type="ECO:0000256" key="4">
    <source>
        <dbReference type="ARBA" id="ARBA00022723"/>
    </source>
</evidence>
<evidence type="ECO:0000256" key="7">
    <source>
        <dbReference type="ARBA" id="ARBA00023118"/>
    </source>
</evidence>
<organism evidence="11 12">
    <name type="scientific">Trichormus variabilis N2B</name>
    <dbReference type="NCBI Taxonomy" id="2681315"/>
    <lineage>
        <taxon>Bacteria</taxon>
        <taxon>Bacillati</taxon>
        <taxon>Cyanobacteriota</taxon>
        <taxon>Cyanophyceae</taxon>
        <taxon>Nostocales</taxon>
        <taxon>Nostocaceae</taxon>
        <taxon>Trichormus</taxon>
    </lineage>
</organism>
<evidence type="ECO:0000256" key="1">
    <source>
        <dbReference type="ARBA" id="ARBA00012493"/>
    </source>
</evidence>
<reference evidence="11 12" key="1">
    <citation type="submission" date="2019-11" db="EMBL/GenBank/DDBJ databases">
        <title>Comparison of genomes from free-living endosymbiotic cyanobacteria isolated from Azolla.</title>
        <authorList>
            <person name="Thiel T."/>
            <person name="Pratte B."/>
        </authorList>
    </citation>
    <scope>NUCLEOTIDE SEQUENCE [LARGE SCALE GENOMIC DNA]</scope>
    <source>
        <strain evidence="11 12">N2B</strain>
    </source>
</reference>
<dbReference type="PRINTS" id="PR00866">
    <property type="entry name" value="RNADNAPOLMS"/>
</dbReference>
<dbReference type="Proteomes" id="UP000570851">
    <property type="component" value="Unassembled WGS sequence"/>
</dbReference>
<dbReference type="InterPro" id="IPR000123">
    <property type="entry name" value="Reverse_transcriptase_msDNA"/>
</dbReference>
<sequence>MSNKISLSPLLYESCEDLSKKFSELKSARDVAQILQVPYNYLIYYIYRTSENSKYQTFNLEKKSGGYRTIHSPNNSLEILQRKLSQILYSVYSPKPCVHGFAANRSIVTNAKVHTKKKFVLNIDIKDFFDVINFGRVRGLFIAKPYQLNEEVATILAQICCFQNKLPQGAPTSPIISNLVCARMDKELQKFAKENGIFYTRYADDITFSINREDLPVGLVSSYSKGFSKVILGDDLRSIIENNGFKINEAKVRLAYRTQRQEVTGLVVNKGVNVNRKYIRNLYGTLHAWEKYGLEEANKIYISKYAKKTLLPSDEKPSFLDSLRGKIEFIGSVRGKDDPLYRKLLKIFHELKEKESDKDNNLVS</sequence>
<evidence type="ECO:0000313" key="12">
    <source>
        <dbReference type="Proteomes" id="UP000570851"/>
    </source>
</evidence>
<dbReference type="SUPFAM" id="SSF56672">
    <property type="entry name" value="DNA/RNA polymerases"/>
    <property type="match status" value="1"/>
</dbReference>
<dbReference type="Pfam" id="PF00078">
    <property type="entry name" value="RVT_1"/>
    <property type="match status" value="1"/>
</dbReference>
<feature type="domain" description="Reverse transcriptase" evidence="10">
    <location>
        <begin position="41"/>
        <end position="268"/>
    </location>
</feature>